<evidence type="ECO:0000256" key="2">
    <source>
        <dbReference type="ARBA" id="ARBA00023002"/>
    </source>
</evidence>
<dbReference type="SUPFAM" id="SSF52833">
    <property type="entry name" value="Thioredoxin-like"/>
    <property type="match status" value="1"/>
</dbReference>
<organism evidence="6 7">
    <name type="scientific">Lusitaniella coriacea LEGE 07157</name>
    <dbReference type="NCBI Taxonomy" id="945747"/>
    <lineage>
        <taxon>Bacteria</taxon>
        <taxon>Bacillati</taxon>
        <taxon>Cyanobacteriota</taxon>
        <taxon>Cyanophyceae</taxon>
        <taxon>Spirulinales</taxon>
        <taxon>Lusitaniellaceae</taxon>
        <taxon>Lusitaniella</taxon>
    </lineage>
</organism>
<dbReference type="InterPro" id="IPR011767">
    <property type="entry name" value="GLR_AS"/>
</dbReference>
<reference evidence="6" key="1">
    <citation type="submission" date="2020-10" db="EMBL/GenBank/DDBJ databases">
        <authorList>
            <person name="Castelo-Branco R."/>
            <person name="Eusebio N."/>
            <person name="Adriana R."/>
            <person name="Vieira A."/>
            <person name="Brugerolle De Fraissinette N."/>
            <person name="Rezende De Castro R."/>
            <person name="Schneider M.P."/>
            <person name="Vasconcelos V."/>
            <person name="Leao P.N."/>
        </authorList>
    </citation>
    <scope>NUCLEOTIDE SEQUENCE</scope>
    <source>
        <strain evidence="6">LEGE 07157</strain>
    </source>
</reference>
<sequence length="260" mass="29243">MNNLLFWFKSRFVRFVIVGICITLISFFSIPPAFASRIDDMQLEAKVLRIIQEHPEAILESVQAYQQRQREEQQQQQQAFLQQMKANPRGAIGTSPTKGAAAQNIVLLVFSDFQCPYCAQAYKTLKQFAAKHQDRVTLTYKHLPLTNIHSQALPAAFSAWAAGQQGQFWAFHDALFEHQETLGEALYQSTAKSLKLDMEQFERDRNSNAASEAIRQDIEMAQALGANGTPFLVMNGEVILGAVEIPQLEDILAKVSPARE</sequence>
<evidence type="ECO:0000313" key="6">
    <source>
        <dbReference type="EMBL" id="MBE9115879.1"/>
    </source>
</evidence>
<dbReference type="PANTHER" id="PTHR13887">
    <property type="entry name" value="GLUTATHIONE S-TRANSFERASE KAPPA"/>
    <property type="match status" value="1"/>
</dbReference>
<keyword evidence="4" id="KW-0676">Redox-active center</keyword>
<evidence type="ECO:0000313" key="7">
    <source>
        <dbReference type="Proteomes" id="UP000654482"/>
    </source>
</evidence>
<keyword evidence="7" id="KW-1185">Reference proteome</keyword>
<accession>A0A8J7J1M4</accession>
<proteinExistence type="predicted"/>
<dbReference type="InterPro" id="IPR013766">
    <property type="entry name" value="Thioredoxin_domain"/>
</dbReference>
<dbReference type="PANTHER" id="PTHR13887:SF14">
    <property type="entry name" value="DISULFIDE BOND FORMATION PROTEIN D"/>
    <property type="match status" value="1"/>
</dbReference>
<evidence type="ECO:0000256" key="3">
    <source>
        <dbReference type="ARBA" id="ARBA00023157"/>
    </source>
</evidence>
<comment type="caution">
    <text evidence="6">The sequence shown here is derived from an EMBL/GenBank/DDBJ whole genome shotgun (WGS) entry which is preliminary data.</text>
</comment>
<dbReference type="EMBL" id="JADEWZ010000009">
    <property type="protein sequence ID" value="MBE9115879.1"/>
    <property type="molecule type" value="Genomic_DNA"/>
</dbReference>
<dbReference type="PROSITE" id="PS51352">
    <property type="entry name" value="THIOREDOXIN_2"/>
    <property type="match status" value="1"/>
</dbReference>
<protein>
    <submittedName>
        <fullName evidence="6">Thioredoxin domain-containing protein</fullName>
    </submittedName>
</protein>
<evidence type="ECO:0000256" key="1">
    <source>
        <dbReference type="ARBA" id="ARBA00022729"/>
    </source>
</evidence>
<dbReference type="GO" id="GO:0016491">
    <property type="term" value="F:oxidoreductase activity"/>
    <property type="evidence" value="ECO:0007669"/>
    <property type="project" value="UniProtKB-KW"/>
</dbReference>
<dbReference type="RefSeq" id="WP_194028968.1">
    <property type="nucleotide sequence ID" value="NZ_JADEWZ010000009.1"/>
</dbReference>
<keyword evidence="3" id="KW-1015">Disulfide bond</keyword>
<dbReference type="InterPro" id="IPR001853">
    <property type="entry name" value="DSBA-like_thioredoxin_dom"/>
</dbReference>
<dbReference type="AlphaFoldDB" id="A0A8J7J1M4"/>
<dbReference type="Pfam" id="PF01323">
    <property type="entry name" value="DSBA"/>
    <property type="match status" value="1"/>
</dbReference>
<dbReference type="PROSITE" id="PS00195">
    <property type="entry name" value="GLUTAREDOXIN_1"/>
    <property type="match status" value="1"/>
</dbReference>
<evidence type="ECO:0000256" key="4">
    <source>
        <dbReference type="ARBA" id="ARBA00023284"/>
    </source>
</evidence>
<evidence type="ECO:0000259" key="5">
    <source>
        <dbReference type="PROSITE" id="PS51352"/>
    </source>
</evidence>
<dbReference type="InterPro" id="IPR036249">
    <property type="entry name" value="Thioredoxin-like_sf"/>
</dbReference>
<keyword evidence="2" id="KW-0560">Oxidoreductase</keyword>
<gene>
    <name evidence="6" type="ORF">IQ249_08240</name>
</gene>
<dbReference type="Proteomes" id="UP000654482">
    <property type="component" value="Unassembled WGS sequence"/>
</dbReference>
<keyword evidence="1" id="KW-0732">Signal</keyword>
<dbReference type="Gene3D" id="3.40.30.10">
    <property type="entry name" value="Glutaredoxin"/>
    <property type="match status" value="1"/>
</dbReference>
<feature type="domain" description="Thioredoxin" evidence="5">
    <location>
        <begin position="48"/>
        <end position="257"/>
    </location>
</feature>
<name>A0A8J7J1M4_9CYAN</name>